<accession>A0A7U4M309</accession>
<sequence length="590" mass="66352">MKSFDINVVETSASRKDAFKLLIQSTFGPTEQSMEEVMQMGIEGWVDAQLNAPSAYDSNTDTHLTYLERHIELAKMANSIWDQPIEDYIDGTAKFTRTSLGIYRSVWFENALNASDQLRQRVAFALSEILVISDGEPAFEKNAEALSYYYDLLVKHAFGNYRDLLIDISHSPAMSIYLTYNGSKKHDDVKKNQPDENYARELMQLFSLGLYKLELNGEVKTDGNGKPIPTYIQQDVQELSKVFTGWDLYDYEGGAYGHISLRNSDFIHPIEYTADFHDGGTKYILGTTIGAGQTGDEDIASAIDILMGNENIAPFVSKQLIVRLVTSNPSDAYVSRVAAVFNDNGKGVKGDLKAVVRAILLDEEARSEYSEESNFGKMKEPLLAYTQLLRSFDVSPYPSFDGNKFNLKDGADGMVTNAYLFSDDLKYGLGQAPTGAPTVFNYFSPDFVPNDPYFQENGLVAPEIEILSAQTITNMSNLFLYDTRRNDRMAEDMVNLCIISYDNEVSLVLKALNNNYDNMAKDSYKENAATALIEYLDAKLVNNRLGDQRRQIIKDHIMDTFYNTNRNGARLMVIDVINLITATSIYMVQR</sequence>
<organism evidence="1 2">
    <name type="scientific">Sulfurovum lithotrophicum</name>
    <dbReference type="NCBI Taxonomy" id="206403"/>
    <lineage>
        <taxon>Bacteria</taxon>
        <taxon>Pseudomonadati</taxon>
        <taxon>Campylobacterota</taxon>
        <taxon>Epsilonproteobacteria</taxon>
        <taxon>Campylobacterales</taxon>
        <taxon>Sulfurovaceae</taxon>
        <taxon>Sulfurovum</taxon>
    </lineage>
</organism>
<evidence type="ECO:0000313" key="2">
    <source>
        <dbReference type="Proteomes" id="UP000034444"/>
    </source>
</evidence>
<dbReference type="EMBL" id="CP011308">
    <property type="protein sequence ID" value="AKF25910.1"/>
    <property type="molecule type" value="Genomic_DNA"/>
</dbReference>
<dbReference type="PANTHER" id="PTHR43737">
    <property type="entry name" value="BLL7424 PROTEIN"/>
    <property type="match status" value="1"/>
</dbReference>
<dbReference type="InterPro" id="IPR014917">
    <property type="entry name" value="DUF1800"/>
</dbReference>
<dbReference type="Pfam" id="PF08811">
    <property type="entry name" value="DUF1800"/>
    <property type="match status" value="1"/>
</dbReference>
<dbReference type="AlphaFoldDB" id="A0A7U4M309"/>
<dbReference type="KEGG" id="slh:YH65_01955"/>
<gene>
    <name evidence="1" type="ORF">YH65_01955</name>
</gene>
<dbReference type="PANTHER" id="PTHR43737:SF1">
    <property type="entry name" value="DUF1501 DOMAIN-CONTAINING PROTEIN"/>
    <property type="match status" value="1"/>
</dbReference>
<evidence type="ECO:0000313" key="1">
    <source>
        <dbReference type="EMBL" id="AKF25910.1"/>
    </source>
</evidence>
<reference evidence="1 2" key="1">
    <citation type="submission" date="2015-04" db="EMBL/GenBank/DDBJ databases">
        <title>Complete genome sequence of Sulfurovum lithotrophicum ATCC BAA-797T.</title>
        <authorList>
            <person name="Ahn J."/>
            <person name="Park G."/>
            <person name="Jeon W."/>
            <person name="Jang Y."/>
            <person name="Jang M."/>
            <person name="Lee H."/>
            <person name="Lee H."/>
        </authorList>
    </citation>
    <scope>NUCLEOTIDE SEQUENCE [LARGE SCALE GENOMIC DNA]</scope>
    <source>
        <strain evidence="2">ATCC BAA-797 / 42BKT</strain>
    </source>
</reference>
<reference evidence="2" key="2">
    <citation type="journal article" date="2017" name="Stand. Genomic Sci.">
        <title>Complete genome sequence of the sulfur-oxidizing chemolithoautotrophic Sulfurovum lithotrophicum 42BKTT.</title>
        <authorList>
            <person name="Jeon W."/>
            <person name="Priscilla L."/>
            <person name="Park G."/>
            <person name="Lee H."/>
            <person name="Lee N."/>
            <person name="Lee D."/>
            <person name="Kwon H."/>
            <person name="Ahn I."/>
            <person name="Lee C."/>
            <person name="Lee H."/>
            <person name="Ahn J."/>
        </authorList>
    </citation>
    <scope>NUCLEOTIDE SEQUENCE [LARGE SCALE GENOMIC DNA]</scope>
    <source>
        <strain evidence="2">ATCC BAA-797 / 42BKT</strain>
    </source>
</reference>
<protein>
    <recommendedName>
        <fullName evidence="3">DUF1800 domain-containing protein</fullName>
    </recommendedName>
</protein>
<keyword evidence="2" id="KW-1185">Reference proteome</keyword>
<evidence type="ECO:0008006" key="3">
    <source>
        <dbReference type="Google" id="ProtNLM"/>
    </source>
</evidence>
<proteinExistence type="predicted"/>
<dbReference type="Proteomes" id="UP000034444">
    <property type="component" value="Chromosome"/>
</dbReference>
<name>A0A7U4M309_9BACT</name>